<dbReference type="STRING" id="1250231.SAMN04488552_1822"/>
<dbReference type="EMBL" id="LT629745">
    <property type="protein sequence ID" value="SDS01320.1"/>
    <property type="molecule type" value="Genomic_DNA"/>
</dbReference>
<evidence type="ECO:0000256" key="6">
    <source>
        <dbReference type="ARBA" id="ARBA00022840"/>
    </source>
</evidence>
<reference evidence="10 11" key="1">
    <citation type="submission" date="2016-10" db="EMBL/GenBank/DDBJ databases">
        <authorList>
            <person name="Varghese N."/>
            <person name="Submissions S."/>
        </authorList>
    </citation>
    <scope>NUCLEOTIDE SEQUENCE [LARGE SCALE GENOMIC DNA]</scope>
    <source>
        <strain evidence="10 11">Mar_2010_102</strain>
    </source>
</reference>
<evidence type="ECO:0000259" key="9">
    <source>
        <dbReference type="Pfam" id="PF18085"/>
    </source>
</evidence>
<dbReference type="EC" id="2.7.1.175" evidence="2"/>
<dbReference type="InterPro" id="IPR040999">
    <property type="entry name" value="Mak_N_cap"/>
</dbReference>
<dbReference type="Proteomes" id="UP000198858">
    <property type="component" value="Chromosome I"/>
</dbReference>
<protein>
    <recommendedName>
        <fullName evidence="3">Maltokinase</fullName>
        <ecNumber evidence="2">2.7.1.175</ecNumber>
    </recommendedName>
    <alternativeName>
        <fullName evidence="7">Maltose-1-phosphate synthase</fullName>
    </alternativeName>
</protein>
<proteinExistence type="inferred from homology"/>
<dbReference type="GO" id="GO:0016740">
    <property type="term" value="F:transferase activity"/>
    <property type="evidence" value="ECO:0007669"/>
    <property type="project" value="UniProtKB-KW"/>
</dbReference>
<evidence type="ECO:0000256" key="5">
    <source>
        <dbReference type="ARBA" id="ARBA00022741"/>
    </source>
</evidence>
<organism evidence="10 11">
    <name type="scientific">Christiangramia echinicola</name>
    <dbReference type="NCBI Taxonomy" id="279359"/>
    <lineage>
        <taxon>Bacteria</taxon>
        <taxon>Pseudomonadati</taxon>
        <taxon>Bacteroidota</taxon>
        <taxon>Flavobacteriia</taxon>
        <taxon>Flavobacteriales</taxon>
        <taxon>Flavobacteriaceae</taxon>
        <taxon>Christiangramia</taxon>
    </lineage>
</organism>
<evidence type="ECO:0000256" key="4">
    <source>
        <dbReference type="ARBA" id="ARBA00022679"/>
    </source>
</evidence>
<evidence type="ECO:0000313" key="10">
    <source>
        <dbReference type="EMBL" id="SDS01320.1"/>
    </source>
</evidence>
<evidence type="ECO:0000256" key="1">
    <source>
        <dbReference type="ARBA" id="ARBA00006219"/>
    </source>
</evidence>
<comment type="catalytic activity">
    <reaction evidence="8">
        <text>D-maltose + ATP = alpha-maltose 1-phosphate + ADP + H(+)</text>
        <dbReference type="Rhea" id="RHEA:31915"/>
        <dbReference type="ChEBI" id="CHEBI:15378"/>
        <dbReference type="ChEBI" id="CHEBI:17306"/>
        <dbReference type="ChEBI" id="CHEBI:30616"/>
        <dbReference type="ChEBI" id="CHEBI:63576"/>
        <dbReference type="ChEBI" id="CHEBI:456216"/>
        <dbReference type="EC" id="2.7.1.175"/>
    </reaction>
</comment>
<evidence type="ECO:0000313" key="11">
    <source>
        <dbReference type="Proteomes" id="UP000198858"/>
    </source>
</evidence>
<accession>A0A1H1NRA7</accession>
<evidence type="ECO:0000256" key="3">
    <source>
        <dbReference type="ARBA" id="ARBA00013882"/>
    </source>
</evidence>
<keyword evidence="11" id="KW-1185">Reference proteome</keyword>
<dbReference type="Pfam" id="PF18085">
    <property type="entry name" value="Mak_N_cap"/>
    <property type="match status" value="1"/>
</dbReference>
<name>A0A1H1NRA7_9FLAO</name>
<dbReference type="AlphaFoldDB" id="A0A1H1NRA7"/>
<evidence type="ECO:0000256" key="8">
    <source>
        <dbReference type="ARBA" id="ARBA00049067"/>
    </source>
</evidence>
<keyword evidence="4 10" id="KW-0808">Transferase</keyword>
<keyword evidence="5" id="KW-0547">Nucleotide-binding</keyword>
<dbReference type="SUPFAM" id="SSF56112">
    <property type="entry name" value="Protein kinase-like (PK-like)"/>
    <property type="match status" value="1"/>
</dbReference>
<evidence type="ECO:0000256" key="7">
    <source>
        <dbReference type="ARBA" id="ARBA00031251"/>
    </source>
</evidence>
<dbReference type="RefSeq" id="WP_089662122.1">
    <property type="nucleotide sequence ID" value="NZ_LT629745.1"/>
</dbReference>
<comment type="similarity">
    <text evidence="1">Belongs to the aminoglycoside phosphotransferase family.</text>
</comment>
<feature type="domain" description="Maltokinase N-terminal cap" evidence="9">
    <location>
        <begin position="41"/>
        <end position="127"/>
    </location>
</feature>
<dbReference type="GO" id="GO:0005524">
    <property type="term" value="F:ATP binding"/>
    <property type="evidence" value="ECO:0007669"/>
    <property type="project" value="UniProtKB-KW"/>
</dbReference>
<evidence type="ECO:0000256" key="2">
    <source>
        <dbReference type="ARBA" id="ARBA00011962"/>
    </source>
</evidence>
<dbReference type="InterPro" id="IPR011009">
    <property type="entry name" value="Kinase-like_dom_sf"/>
</dbReference>
<dbReference type="Gene3D" id="3.90.1200.10">
    <property type="match status" value="1"/>
</dbReference>
<gene>
    <name evidence="10" type="ORF">SAMN04488552_1822</name>
</gene>
<keyword evidence="6" id="KW-0067">ATP-binding</keyword>
<sequence length="549" mass="64249">MSKKAKPVINTSDFQFKCTWATAFEDPEFIKTFSTEILENYILKKRWYAGKSSTLKYIDVVDHGKLSSDKNTFYGVLIEINFSEAFFQDYFIPLSFIVEEKEKLETNTVIAQVTFQGEQGYLIDAIHIEDFRQLVFDKIMNYTVEQEEDSKVIFHRSETLKPCKYKSSRFMGGEQSNTSIIYNDNYVMKFFRRIYTSKNPDYEISRFLTEKSNFKNTPAYVGSINLALDNGDTITLSLMQELLENDGDAWKYMLQELKSVYTNLEKKKINVSKLPDIPLYQRQPINTIPPEIIDFAGLNIFLKVSKLALRTAEMHIALGSDMQDTAFTPTKYNGDYAVWLKNRLIYMFQNRLNTIENNMHKLDGEALKLANEFLDKKKEIREHFLNFNWTKMKSERIRIHGDYHLGQVLVDHDDFYLLDFEGEPESTIQDRKVKQPPLKDVAGMFRSFHYAIYSTIFNNDGSFATSQEEMFQAGEVLYKFMIGVFMETYVQKVQTENLNIGYKQEIEFLLDYCLLEKAVYELGYELNSRPRWTIIPLRGIASILKNKKN</sequence>